<dbReference type="EMBL" id="CAMXCT010000125">
    <property type="protein sequence ID" value="CAI3974251.1"/>
    <property type="molecule type" value="Genomic_DNA"/>
</dbReference>
<dbReference type="AlphaFoldDB" id="A0A9P1BIX5"/>
<gene>
    <name evidence="2" type="ORF">C1SCF055_LOCUS2671</name>
</gene>
<proteinExistence type="predicted"/>
<evidence type="ECO:0000313" key="2">
    <source>
        <dbReference type="EMBL" id="CAI3974251.1"/>
    </source>
</evidence>
<name>A0A9P1BIX5_9DINO</name>
<comment type="caution">
    <text evidence="2">The sequence shown here is derived from an EMBL/GenBank/DDBJ whole genome shotgun (WGS) entry which is preliminary data.</text>
</comment>
<sequence length="133" mass="15029">MGWRAMGTDEEEELGLLAEFAPDVGPTSADDDLEMRNRGRARREKSPNARSVSLQEAEEEKGTAGLHIFWHRAGWLVLLLLCQSSSSFILQRPLGHEDRCQMQDTNLYNTVKCVFHALCLHFSHSSKDSRALD</sequence>
<reference evidence="2" key="1">
    <citation type="submission" date="2022-10" db="EMBL/GenBank/DDBJ databases">
        <authorList>
            <person name="Chen Y."/>
            <person name="Dougan E. K."/>
            <person name="Chan C."/>
            <person name="Rhodes N."/>
            <person name="Thang M."/>
        </authorList>
    </citation>
    <scope>NUCLEOTIDE SEQUENCE</scope>
</reference>
<evidence type="ECO:0000313" key="4">
    <source>
        <dbReference type="Proteomes" id="UP001152797"/>
    </source>
</evidence>
<feature type="region of interest" description="Disordered" evidence="1">
    <location>
        <begin position="15"/>
        <end position="56"/>
    </location>
</feature>
<organism evidence="2">
    <name type="scientific">Cladocopium goreaui</name>
    <dbReference type="NCBI Taxonomy" id="2562237"/>
    <lineage>
        <taxon>Eukaryota</taxon>
        <taxon>Sar</taxon>
        <taxon>Alveolata</taxon>
        <taxon>Dinophyceae</taxon>
        <taxon>Suessiales</taxon>
        <taxon>Symbiodiniaceae</taxon>
        <taxon>Cladocopium</taxon>
    </lineage>
</organism>
<dbReference type="Proteomes" id="UP001152797">
    <property type="component" value="Unassembled WGS sequence"/>
</dbReference>
<accession>A0A9P1BIX5</accession>
<reference evidence="3 4" key="2">
    <citation type="submission" date="2024-05" db="EMBL/GenBank/DDBJ databases">
        <authorList>
            <person name="Chen Y."/>
            <person name="Shah S."/>
            <person name="Dougan E. K."/>
            <person name="Thang M."/>
            <person name="Chan C."/>
        </authorList>
    </citation>
    <scope>NUCLEOTIDE SEQUENCE [LARGE SCALE GENOMIC DNA]</scope>
</reference>
<evidence type="ECO:0000313" key="3">
    <source>
        <dbReference type="EMBL" id="CAL4761563.1"/>
    </source>
</evidence>
<dbReference type="EMBL" id="CAMXCT020000125">
    <property type="protein sequence ID" value="CAL1127626.1"/>
    <property type="molecule type" value="Genomic_DNA"/>
</dbReference>
<evidence type="ECO:0000256" key="1">
    <source>
        <dbReference type="SAM" id="MobiDB-lite"/>
    </source>
</evidence>
<keyword evidence="4" id="KW-1185">Reference proteome</keyword>
<protein>
    <submittedName>
        <fullName evidence="2">Uncharacterized protein</fullName>
    </submittedName>
</protein>
<dbReference type="EMBL" id="CAMXCT030000125">
    <property type="protein sequence ID" value="CAL4761563.1"/>
    <property type="molecule type" value="Genomic_DNA"/>
</dbReference>